<organism evidence="9 10">
    <name type="scientific">Globisporangium ultimum (strain ATCC 200006 / CBS 805.95 / DAOM BR144)</name>
    <name type="common">Pythium ultimum</name>
    <dbReference type="NCBI Taxonomy" id="431595"/>
    <lineage>
        <taxon>Eukaryota</taxon>
        <taxon>Sar</taxon>
        <taxon>Stramenopiles</taxon>
        <taxon>Oomycota</taxon>
        <taxon>Peronosporomycetes</taxon>
        <taxon>Pythiales</taxon>
        <taxon>Pythiaceae</taxon>
        <taxon>Globisporangium</taxon>
    </lineage>
</organism>
<feature type="region of interest" description="Disordered" evidence="7">
    <location>
        <begin position="1140"/>
        <end position="1164"/>
    </location>
</feature>
<reference evidence="10" key="1">
    <citation type="journal article" date="2010" name="Genome Biol.">
        <title>Genome sequence of the necrotrophic plant pathogen Pythium ultimum reveals original pathogenicity mechanisms and effector repertoire.</title>
        <authorList>
            <person name="Levesque C.A."/>
            <person name="Brouwer H."/>
            <person name="Cano L."/>
            <person name="Hamilton J.P."/>
            <person name="Holt C."/>
            <person name="Huitema E."/>
            <person name="Raffaele S."/>
            <person name="Robideau G.P."/>
            <person name="Thines M."/>
            <person name="Win J."/>
            <person name="Zerillo M.M."/>
            <person name="Beakes G.W."/>
            <person name="Boore J.L."/>
            <person name="Busam D."/>
            <person name="Dumas B."/>
            <person name="Ferriera S."/>
            <person name="Fuerstenberg S.I."/>
            <person name="Gachon C.M."/>
            <person name="Gaulin E."/>
            <person name="Govers F."/>
            <person name="Grenville-Briggs L."/>
            <person name="Horner N."/>
            <person name="Hostetler J."/>
            <person name="Jiang R.H."/>
            <person name="Johnson J."/>
            <person name="Krajaejun T."/>
            <person name="Lin H."/>
            <person name="Meijer H.J."/>
            <person name="Moore B."/>
            <person name="Morris P."/>
            <person name="Phuntmart V."/>
            <person name="Puiu D."/>
            <person name="Shetty J."/>
            <person name="Stajich J.E."/>
            <person name="Tripathy S."/>
            <person name="Wawra S."/>
            <person name="van West P."/>
            <person name="Whitty B.R."/>
            <person name="Coutinho P.M."/>
            <person name="Henrissat B."/>
            <person name="Martin F."/>
            <person name="Thomas P.D."/>
            <person name="Tyler B.M."/>
            <person name="De Vries R.P."/>
            <person name="Kamoun S."/>
            <person name="Yandell M."/>
            <person name="Tisserat N."/>
            <person name="Buell C.R."/>
        </authorList>
    </citation>
    <scope>NUCLEOTIDE SEQUENCE</scope>
    <source>
        <strain evidence="10">DAOM:BR144</strain>
    </source>
</reference>
<dbReference type="GO" id="GO:0043161">
    <property type="term" value="P:proteasome-mediated ubiquitin-dependent protein catabolic process"/>
    <property type="evidence" value="ECO:0007669"/>
    <property type="project" value="TreeGrafter"/>
</dbReference>
<dbReference type="SUPFAM" id="SSF48371">
    <property type="entry name" value="ARM repeat"/>
    <property type="match status" value="1"/>
</dbReference>
<evidence type="ECO:0000256" key="1">
    <source>
        <dbReference type="ARBA" id="ARBA00000885"/>
    </source>
</evidence>
<feature type="compositionally biased region" description="Basic and acidic residues" evidence="7">
    <location>
        <begin position="61"/>
        <end position="72"/>
    </location>
</feature>
<dbReference type="STRING" id="431595.K3WXK9"/>
<reference evidence="9" key="3">
    <citation type="submission" date="2015-02" db="UniProtKB">
        <authorList>
            <consortium name="EnsemblProtists"/>
        </authorList>
    </citation>
    <scope>IDENTIFICATION</scope>
    <source>
        <strain evidence="9">DAOM BR144</strain>
    </source>
</reference>
<dbReference type="Pfam" id="PF00632">
    <property type="entry name" value="HECT"/>
    <property type="match status" value="1"/>
</dbReference>
<protein>
    <recommendedName>
        <fullName evidence="3">HECT-type E3 ubiquitin transferase</fullName>
        <ecNumber evidence="3">2.3.2.26</ecNumber>
    </recommendedName>
</protein>
<evidence type="ECO:0000256" key="5">
    <source>
        <dbReference type="ARBA" id="ARBA00022786"/>
    </source>
</evidence>
<dbReference type="Gene3D" id="3.30.2160.10">
    <property type="entry name" value="Hect, E3 ligase catalytic domain"/>
    <property type="match status" value="1"/>
</dbReference>
<dbReference type="OMA" id="FFTIHAQ"/>
<dbReference type="EC" id="2.3.2.26" evidence="3"/>
<evidence type="ECO:0000256" key="7">
    <source>
        <dbReference type="SAM" id="MobiDB-lite"/>
    </source>
</evidence>
<dbReference type="InterPro" id="IPR035983">
    <property type="entry name" value="Hect_E3_ubiquitin_ligase"/>
</dbReference>
<feature type="region of interest" description="Disordered" evidence="7">
    <location>
        <begin position="802"/>
        <end position="835"/>
    </location>
</feature>
<reference evidence="10" key="2">
    <citation type="submission" date="2010-04" db="EMBL/GenBank/DDBJ databases">
        <authorList>
            <person name="Buell R."/>
            <person name="Hamilton J."/>
            <person name="Hostetler J."/>
        </authorList>
    </citation>
    <scope>NUCLEOTIDE SEQUENCE [LARGE SCALE GENOMIC DNA]</scope>
    <source>
        <strain evidence="10">DAOM:BR144</strain>
    </source>
</reference>
<evidence type="ECO:0000259" key="8">
    <source>
        <dbReference type="PROSITE" id="PS50237"/>
    </source>
</evidence>
<keyword evidence="4" id="KW-0808">Transferase</keyword>
<evidence type="ECO:0000313" key="9">
    <source>
        <dbReference type="EnsemblProtists" id="PYU1_T009707"/>
    </source>
</evidence>
<dbReference type="Pfam" id="PF25579">
    <property type="entry name" value="TPR_TRIP12_N"/>
    <property type="match status" value="1"/>
</dbReference>
<comment type="catalytic activity">
    <reaction evidence="1">
        <text>S-ubiquitinyl-[E2 ubiquitin-conjugating enzyme]-L-cysteine + [acceptor protein]-L-lysine = [E2 ubiquitin-conjugating enzyme]-L-cysteine + N(6)-ubiquitinyl-[acceptor protein]-L-lysine.</text>
        <dbReference type="EC" id="2.3.2.26"/>
    </reaction>
</comment>
<feature type="compositionally biased region" description="Polar residues" evidence="7">
    <location>
        <begin position="984"/>
        <end position="993"/>
    </location>
</feature>
<dbReference type="Gene3D" id="3.90.1750.10">
    <property type="entry name" value="Hect, E3 ligase catalytic domains"/>
    <property type="match status" value="2"/>
</dbReference>
<evidence type="ECO:0000256" key="2">
    <source>
        <dbReference type="ARBA" id="ARBA00006331"/>
    </source>
</evidence>
<name>K3WXK9_GLOUD</name>
<dbReference type="SMART" id="SM00119">
    <property type="entry name" value="HECTc"/>
    <property type="match status" value="1"/>
</dbReference>
<keyword evidence="10" id="KW-1185">Reference proteome</keyword>
<dbReference type="Gene3D" id="3.30.2410.10">
    <property type="entry name" value="Hect, E3 ligase catalytic domain"/>
    <property type="match status" value="1"/>
</dbReference>
<feature type="region of interest" description="Disordered" evidence="7">
    <location>
        <begin position="1242"/>
        <end position="1278"/>
    </location>
</feature>
<dbReference type="InterPro" id="IPR016024">
    <property type="entry name" value="ARM-type_fold"/>
</dbReference>
<feature type="compositionally biased region" description="Basic and acidic residues" evidence="7">
    <location>
        <begin position="1"/>
        <end position="20"/>
    </location>
</feature>
<feature type="region of interest" description="Disordered" evidence="7">
    <location>
        <begin position="984"/>
        <end position="1003"/>
    </location>
</feature>
<evidence type="ECO:0000313" key="10">
    <source>
        <dbReference type="Proteomes" id="UP000019132"/>
    </source>
</evidence>
<dbReference type="EnsemblProtists" id="PYU1_T009707">
    <property type="protein sequence ID" value="PYU1_T009707"/>
    <property type="gene ID" value="PYU1_G009689"/>
</dbReference>
<feature type="active site" description="Glycyl thioester intermediate" evidence="6">
    <location>
        <position position="1848"/>
    </location>
</feature>
<dbReference type="PROSITE" id="PS50237">
    <property type="entry name" value="HECT"/>
    <property type="match status" value="1"/>
</dbReference>
<feature type="compositionally biased region" description="Low complexity" evidence="7">
    <location>
        <begin position="73"/>
        <end position="83"/>
    </location>
</feature>
<dbReference type="Proteomes" id="UP000019132">
    <property type="component" value="Unassembled WGS sequence"/>
</dbReference>
<feature type="region of interest" description="Disordered" evidence="7">
    <location>
        <begin position="1319"/>
        <end position="1346"/>
    </location>
</feature>
<accession>K3WXK9</accession>
<dbReference type="eggNOG" id="KOG0170">
    <property type="taxonomic scope" value="Eukaryota"/>
</dbReference>
<feature type="domain" description="HECT" evidence="8">
    <location>
        <begin position="1520"/>
        <end position="1881"/>
    </location>
</feature>
<feature type="compositionally biased region" description="Acidic residues" evidence="7">
    <location>
        <begin position="901"/>
        <end position="913"/>
    </location>
</feature>
<dbReference type="InterPro" id="IPR057948">
    <property type="entry name" value="TPR_TRIP12_N"/>
</dbReference>
<dbReference type="InterPro" id="IPR000569">
    <property type="entry name" value="HECT_dom"/>
</dbReference>
<dbReference type="GO" id="GO:0000209">
    <property type="term" value="P:protein polyubiquitination"/>
    <property type="evidence" value="ECO:0007669"/>
    <property type="project" value="TreeGrafter"/>
</dbReference>
<dbReference type="InParanoid" id="K3WXK9"/>
<feature type="region of interest" description="Disordered" evidence="7">
    <location>
        <begin position="893"/>
        <end position="915"/>
    </location>
</feature>
<dbReference type="PANTHER" id="PTHR45670">
    <property type="entry name" value="E3 UBIQUITIN-PROTEIN LIGASE TRIP12"/>
    <property type="match status" value="1"/>
</dbReference>
<evidence type="ECO:0000256" key="4">
    <source>
        <dbReference type="ARBA" id="ARBA00022679"/>
    </source>
</evidence>
<keyword evidence="5 6" id="KW-0833">Ubl conjugation pathway</keyword>
<feature type="region of interest" description="Disordered" evidence="7">
    <location>
        <begin position="767"/>
        <end position="786"/>
    </location>
</feature>
<dbReference type="SUPFAM" id="SSF56204">
    <property type="entry name" value="Hect, E3 ligase catalytic domain"/>
    <property type="match status" value="2"/>
</dbReference>
<dbReference type="GO" id="GO:0061630">
    <property type="term" value="F:ubiquitin protein ligase activity"/>
    <property type="evidence" value="ECO:0007669"/>
    <property type="project" value="UniProtKB-EC"/>
</dbReference>
<feature type="compositionally biased region" description="Polar residues" evidence="7">
    <location>
        <begin position="1328"/>
        <end position="1346"/>
    </location>
</feature>
<dbReference type="EMBL" id="GL376615">
    <property type="status" value="NOT_ANNOTATED_CDS"/>
    <property type="molecule type" value="Genomic_DNA"/>
</dbReference>
<dbReference type="PANTHER" id="PTHR45670:SF1">
    <property type="entry name" value="E3 UBIQUITIN-PROTEIN LIGASE HECTD1"/>
    <property type="match status" value="1"/>
</dbReference>
<comment type="similarity">
    <text evidence="2">Belongs to the UPL family. K-HECT subfamily.</text>
</comment>
<feature type="compositionally biased region" description="Low complexity" evidence="7">
    <location>
        <begin position="774"/>
        <end position="784"/>
    </location>
</feature>
<evidence type="ECO:0000256" key="6">
    <source>
        <dbReference type="PROSITE-ProRule" id="PRU00104"/>
    </source>
</evidence>
<evidence type="ECO:0000256" key="3">
    <source>
        <dbReference type="ARBA" id="ARBA00012485"/>
    </source>
</evidence>
<dbReference type="InterPro" id="IPR045322">
    <property type="entry name" value="HECTD1/TRIP12-like"/>
</dbReference>
<feature type="region of interest" description="Disordered" evidence="7">
    <location>
        <begin position="1"/>
        <end position="23"/>
    </location>
</feature>
<feature type="region of interest" description="Disordered" evidence="7">
    <location>
        <begin position="46"/>
        <end position="83"/>
    </location>
</feature>
<proteinExistence type="inferred from homology"/>
<dbReference type="eggNOG" id="KOG0168">
    <property type="taxonomic scope" value="Eukaryota"/>
</dbReference>
<dbReference type="HOGENOM" id="CLU_000366_1_1_1"/>
<dbReference type="VEuPathDB" id="FungiDB:PYU1_G009689"/>
<dbReference type="InterPro" id="IPR011989">
    <property type="entry name" value="ARM-like"/>
</dbReference>
<sequence>MSERRSSDGSDGDRLNHSFEFDDQAMDSEVQRAFAQEMFAARSAGFLGGVGGTSDDGDDTTSEHYHRDRDDASSVGSGSTSRSNASRLLEALEALSQDTGGDGNAIPPSLRGLLGQLNGSGDGAAMMGGLFPFAQLLEGSGSPRFQRTLEAISAQSPTHVQMSGLSELCETLSLSSEEVLVMSGFSVDKFVPAVVTLIRFPPTMDVLLLACRALSSILELFPGNAIPKAIAEGVLPSLCEKLMEIEYMDVAELALQILERVVCKPETLSSQTAAAEYRHAVIQENGFVALLQFVDFFPIEIQRSAARIVCQLCMNFPTSMAGKLRQGLPLITNLLQSFDSEILQNACECFQKLGASKSFTESTEIARMVADESVCEILVKLLATYGSGSESTADGGSGANHAQLPPAGYTSILRFMSSVLSSSSFGDQSIQVSSNADLPLVAKLRFLTLPPIVTTLLAKKSAVSDNQFLRDTLKLVIVLLPIADELKSMESVPEPVVAFAHEILPSIIRVYDSTSRSDLRYECLGVIYRSCSIIYLKEEPFTCHEHAELSRLAAFLARVLRPKATSSAAVPMEKDLLPVHLALQIIEASLTHESAREVVTELFERHGIATAIRYYADCVSSNTDSKPHDTYEVLSSSSRLVADYFGKVSSETSLLVQLQVIVNELQQVLTAEETTSHMGLESSIQQVLQKMQAVVSREEDSVTAHEIASSGLVKTLTRTLTVSEGKRAFRNVFLGAKSGAVGPLSNDFVSCLVQCIQDAIASEKDAFSSEYTGSHPSSGQSSVSNDLDQLTQHIKVRVLVEEEDSKEPAGSPSKNEEQNQVEDDSETTGNWFKKRTIRRSSGLQDAAHQYKRNKKSVHDTVVLVEPLARIETMEEFIADKLFGTRSSASILDDLAGRSNGDDENEQKEGDDDEVKEKKIQAIYKGHTLPADVSILEAIVKFSKNAEAGNGKCSELPDVFETTNIELNRIWSSSPHEITFRVLSPSSATKQTDSNSDDANKDTSFDLPAKKDELKVTASLAFDRQWWDNVWDLLILLKLVRELVLSSQNMLGTQLLKDRTLMFTNSFLCLQVNRVLQQPVRVVTNALPSWSFRLVNDYAFVLDYDTRYHFTYATSCGSSRAIQYLCRSVWKAAVMEEPLSTSNTSVSGRHGTSSRRRTRDGGSRSRTAALMNISRMVKLPRLKVRVARSRLLQSAMKLLAIYGGKKAVIEIEFLGEVGTGLGPTTEFFTLICQEIQSKHLKMWRDEDKVPSPDINRDGKSEEHGEGEEKADDAFAKQDEQPSLPIRGYHRVAVYHCPSCTRIRFPRCSVHQQLLTHEDTLDKKNDASDAMSTHTTTSSEGDASKTSIPQCSQCLDSQDWYSSMATCDCGVGPGSGNNLKETAMSLKWWILSDEEVQYLAKVYPRKGESVKHPVLQCAHCDTVNFPGTDAGIVVMDGDRMLSRSGRRMYERDYRAVTKHVSPLCEGTPLNTMVSLLTREQVDVLVEAIPKSPEVLESEVESLNYLNETSLFSDGGPAVVAPHGLFPKSYLRATSSAMEGDDEEKAPEAPSSSVFSSSLVGLDVLSWFTFLGRFVAQALLDERLLNLPFSRPFLRALRGERLAGKDVDVEVSIGYVYEFDPSIGTSLKYLYDIVRKYAQKTFSGQEGEEEDEDVRLWRDEVESMCLSFTLVGDSSIELRPDGTDVDVTLETLLEYVEQNVVFLLDTTIAKQVAAFQQGFEQICGSSWHQKHFLRVFDVEELEQMFSDTSVGSSMWDREGHELREHTVCDHGYTPESKAIGDLIAILCDFTMEEQRLFVRFVTGANRLPVGGLAKLEPKLTVVRKLTESSTGTSDDGGFLSSDAVLPSASTCTNYLKLPEYSTREVMKERLLYCIHEGQGSFHLS</sequence>
<dbReference type="Gene3D" id="1.25.10.10">
    <property type="entry name" value="Leucine-rich Repeat Variant"/>
    <property type="match status" value="1"/>
</dbReference>